<reference evidence="1 2" key="1">
    <citation type="journal article" date="2011" name="Front. Microbiol.">
        <title>Genomic signatures of strain selection and enhancement in Bacillus atrophaeus var. globigii, a historical biowarfare simulant.</title>
        <authorList>
            <person name="Gibbons H.S."/>
            <person name="Broomall S.M."/>
            <person name="McNew L.A."/>
            <person name="Daligault H."/>
            <person name="Chapman C."/>
            <person name="Bruce D."/>
            <person name="Karavis M."/>
            <person name="Krepps M."/>
            <person name="McGregor P.A."/>
            <person name="Hong C."/>
            <person name="Park K.H."/>
            <person name="Akmal A."/>
            <person name="Feldman A."/>
            <person name="Lin J.S."/>
            <person name="Chang W.E."/>
            <person name="Higgs B.W."/>
            <person name="Demirev P."/>
            <person name="Lindquist J."/>
            <person name="Liem A."/>
            <person name="Fochler E."/>
            <person name="Read T.D."/>
            <person name="Tapia R."/>
            <person name="Johnson S."/>
            <person name="Bishop-Lilly K.A."/>
            <person name="Detter C."/>
            <person name="Han C."/>
            <person name="Sozhamannan S."/>
            <person name="Rosenzweig C.N."/>
            <person name="Skowronski E.W."/>
        </authorList>
    </citation>
    <scope>NUCLEOTIDE SEQUENCE [LARGE SCALE GENOMIC DNA]</scope>
    <source>
        <strain evidence="1 2">1942</strain>
    </source>
</reference>
<sequence>MHLPLSSLKQTLYEHQQKAESLCTCEEYVVMRHKLLELRRKFASYEEWELYQKASDLVLRADLDKHFIE</sequence>
<dbReference type="Proteomes" id="UP000006867">
    <property type="component" value="Chromosome"/>
</dbReference>
<dbReference type="RefSeq" id="WP_003326104.1">
    <property type="nucleotide sequence ID" value="NC_014639.1"/>
</dbReference>
<keyword evidence="2" id="KW-1185">Reference proteome</keyword>
<proteinExistence type="predicted"/>
<name>A0ABM5M303_BACA1</name>
<accession>A0ABM5M303</accession>
<evidence type="ECO:0000313" key="1">
    <source>
        <dbReference type="EMBL" id="ADP34582.1"/>
    </source>
</evidence>
<evidence type="ECO:0000313" key="2">
    <source>
        <dbReference type="Proteomes" id="UP000006867"/>
    </source>
</evidence>
<organism evidence="1 2">
    <name type="scientific">Bacillus atrophaeus (strain 1942)</name>
    <dbReference type="NCBI Taxonomy" id="720555"/>
    <lineage>
        <taxon>Bacteria</taxon>
        <taxon>Bacillati</taxon>
        <taxon>Bacillota</taxon>
        <taxon>Bacilli</taxon>
        <taxon>Bacillales</taxon>
        <taxon>Bacillaceae</taxon>
        <taxon>Bacillus</taxon>
    </lineage>
</organism>
<gene>
    <name evidence="1" type="ordered locus">BATR1942_18325</name>
</gene>
<dbReference type="EMBL" id="CP002207">
    <property type="protein sequence ID" value="ADP34582.1"/>
    <property type="molecule type" value="Genomic_DNA"/>
</dbReference>
<protein>
    <submittedName>
        <fullName evidence="1">Uncharacterized protein</fullName>
    </submittedName>
</protein>